<dbReference type="GO" id="GO:0046872">
    <property type="term" value="F:metal ion binding"/>
    <property type="evidence" value="ECO:0007669"/>
    <property type="project" value="UniProtKB-KW"/>
</dbReference>
<dbReference type="Pfam" id="PF03171">
    <property type="entry name" value="2OG-FeII_Oxy"/>
    <property type="match status" value="1"/>
</dbReference>
<dbReference type="AlphaFoldDB" id="A0AA88VZ41"/>
<gene>
    <name evidence="6" type="ORF">RJ639_008681</name>
</gene>
<dbReference type="InterPro" id="IPR044861">
    <property type="entry name" value="IPNS-like_FE2OG_OXY"/>
</dbReference>
<dbReference type="Pfam" id="PF14226">
    <property type="entry name" value="DIOX_N"/>
    <property type="match status" value="1"/>
</dbReference>
<proteinExistence type="inferred from homology"/>
<dbReference type="SUPFAM" id="SSF51197">
    <property type="entry name" value="Clavaminate synthase-like"/>
    <property type="match status" value="1"/>
</dbReference>
<comment type="caution">
    <text evidence="6">The sequence shown here is derived from an EMBL/GenBank/DDBJ whole genome shotgun (WGS) entry which is preliminary data.</text>
</comment>
<comment type="similarity">
    <text evidence="1 4">Belongs to the iron/ascorbate-dependent oxidoreductase family.</text>
</comment>
<dbReference type="InterPro" id="IPR005123">
    <property type="entry name" value="Oxoglu/Fe-dep_dioxygenase_dom"/>
</dbReference>
<dbReference type="Gene3D" id="2.60.120.330">
    <property type="entry name" value="B-lactam Antibiotic, Isopenicillin N Synthase, Chain"/>
    <property type="match status" value="1"/>
</dbReference>
<accession>A0AA88VZ41</accession>
<dbReference type="Proteomes" id="UP001188597">
    <property type="component" value="Unassembled WGS sequence"/>
</dbReference>
<dbReference type="InterPro" id="IPR027443">
    <property type="entry name" value="IPNS-like_sf"/>
</dbReference>
<feature type="domain" description="Fe2OG dioxygenase" evidence="5">
    <location>
        <begin position="203"/>
        <end position="308"/>
    </location>
</feature>
<organism evidence="6 7">
    <name type="scientific">Escallonia herrerae</name>
    <dbReference type="NCBI Taxonomy" id="1293975"/>
    <lineage>
        <taxon>Eukaryota</taxon>
        <taxon>Viridiplantae</taxon>
        <taxon>Streptophyta</taxon>
        <taxon>Embryophyta</taxon>
        <taxon>Tracheophyta</taxon>
        <taxon>Spermatophyta</taxon>
        <taxon>Magnoliopsida</taxon>
        <taxon>eudicotyledons</taxon>
        <taxon>Gunneridae</taxon>
        <taxon>Pentapetalae</taxon>
        <taxon>asterids</taxon>
        <taxon>campanulids</taxon>
        <taxon>Escalloniales</taxon>
        <taxon>Escalloniaceae</taxon>
        <taxon>Escallonia</taxon>
    </lineage>
</organism>
<keyword evidence="4" id="KW-0560">Oxidoreductase</keyword>
<sequence>MRPWYRATVATGVLGDLGGSLPVQNVQALASKNPEDIPLPYIRQEIPVIDMSNLVIGQVGYDEELAKLHRSIYVFAKSVGKVPLAKTKHFTPLHESLLIEALLMMVQQLINHGASEAIEHMKVVTEEFFKLPLEEKMACAQVPNNIEGYGQAFVVSEDQKLDWGDMLFILPLPASRRNLSFWPQNPTSFKSTLEEYSSKLQSISMSLLGLMARNLGVNPEELTNKVMSLAPHSDSVGLTLLIQVNEVQGLQIKKNHKWVPIEPIPGAIIINIGDVLEILSNGEYISIEHRATVNVEKERLSIATFHSPNMEAKIGPLPDFAEKGGAKYKTISIEDYVKLAVSKKLDGKSLLDQYLRIKH</sequence>
<evidence type="ECO:0000313" key="6">
    <source>
        <dbReference type="EMBL" id="KAK3014180.1"/>
    </source>
</evidence>
<evidence type="ECO:0000313" key="7">
    <source>
        <dbReference type="Proteomes" id="UP001188597"/>
    </source>
</evidence>
<dbReference type="PROSITE" id="PS51471">
    <property type="entry name" value="FE2OG_OXY"/>
    <property type="match status" value="1"/>
</dbReference>
<evidence type="ECO:0000256" key="2">
    <source>
        <dbReference type="ARBA" id="ARBA00022723"/>
    </source>
</evidence>
<dbReference type="InterPro" id="IPR026992">
    <property type="entry name" value="DIOX_N"/>
</dbReference>
<dbReference type="PANTHER" id="PTHR47991">
    <property type="entry name" value="OXOGLUTARATE/IRON-DEPENDENT DIOXYGENASE"/>
    <property type="match status" value="1"/>
</dbReference>
<evidence type="ECO:0000256" key="4">
    <source>
        <dbReference type="RuleBase" id="RU003682"/>
    </source>
</evidence>
<dbReference type="GO" id="GO:0016705">
    <property type="term" value="F:oxidoreductase activity, acting on paired donors, with incorporation or reduction of molecular oxygen"/>
    <property type="evidence" value="ECO:0007669"/>
    <property type="project" value="UniProtKB-ARBA"/>
</dbReference>
<protein>
    <recommendedName>
        <fullName evidence="5">Fe2OG dioxygenase domain-containing protein</fullName>
    </recommendedName>
</protein>
<keyword evidence="3 4" id="KW-0408">Iron</keyword>
<evidence type="ECO:0000256" key="1">
    <source>
        <dbReference type="ARBA" id="ARBA00008056"/>
    </source>
</evidence>
<keyword evidence="7" id="KW-1185">Reference proteome</keyword>
<reference evidence="6" key="1">
    <citation type="submission" date="2022-12" db="EMBL/GenBank/DDBJ databases">
        <title>Draft genome assemblies for two species of Escallonia (Escalloniales).</title>
        <authorList>
            <person name="Chanderbali A."/>
            <person name="Dervinis C."/>
            <person name="Anghel I."/>
            <person name="Soltis D."/>
            <person name="Soltis P."/>
            <person name="Zapata F."/>
        </authorList>
    </citation>
    <scope>NUCLEOTIDE SEQUENCE</scope>
    <source>
        <strain evidence="6">UCBG64.0493</strain>
        <tissue evidence="6">Leaf</tissue>
    </source>
</reference>
<dbReference type="InterPro" id="IPR050295">
    <property type="entry name" value="Plant_2OG-oxidoreductases"/>
</dbReference>
<evidence type="ECO:0000259" key="5">
    <source>
        <dbReference type="PROSITE" id="PS51471"/>
    </source>
</evidence>
<keyword evidence="2 4" id="KW-0479">Metal-binding</keyword>
<name>A0AA88VZ41_9ASTE</name>
<evidence type="ECO:0000256" key="3">
    <source>
        <dbReference type="ARBA" id="ARBA00023004"/>
    </source>
</evidence>
<dbReference type="EMBL" id="JAVXUP010001241">
    <property type="protein sequence ID" value="KAK3014180.1"/>
    <property type="molecule type" value="Genomic_DNA"/>
</dbReference>